<keyword evidence="3" id="KW-1133">Transmembrane helix</keyword>
<organism evidence="5 6">
    <name type="scientific">Oceanidesulfovibrio marinus</name>
    <dbReference type="NCBI Taxonomy" id="370038"/>
    <lineage>
        <taxon>Bacteria</taxon>
        <taxon>Pseudomonadati</taxon>
        <taxon>Thermodesulfobacteriota</taxon>
        <taxon>Desulfovibrionia</taxon>
        <taxon>Desulfovibrionales</taxon>
        <taxon>Desulfovibrionaceae</taxon>
        <taxon>Oceanidesulfovibrio</taxon>
    </lineage>
</organism>
<evidence type="ECO:0000256" key="2">
    <source>
        <dbReference type="SAM" id="Coils"/>
    </source>
</evidence>
<keyword evidence="3" id="KW-0812">Transmembrane</keyword>
<dbReference type="Pfam" id="PF00672">
    <property type="entry name" value="HAMP"/>
    <property type="match status" value="1"/>
</dbReference>
<keyword evidence="1" id="KW-0378">Hydrolase</keyword>
<dbReference type="GO" id="GO:0016020">
    <property type="term" value="C:membrane"/>
    <property type="evidence" value="ECO:0007669"/>
    <property type="project" value="InterPro"/>
</dbReference>
<dbReference type="InterPro" id="IPR036457">
    <property type="entry name" value="PPM-type-like_dom_sf"/>
</dbReference>
<dbReference type="InterPro" id="IPR052016">
    <property type="entry name" value="Bact_Sigma-Reg"/>
</dbReference>
<dbReference type="Gene3D" id="3.60.40.10">
    <property type="entry name" value="PPM-type phosphatase domain"/>
    <property type="match status" value="1"/>
</dbReference>
<dbReference type="EMBL" id="QMIF01000005">
    <property type="protein sequence ID" value="TVM34128.1"/>
    <property type="molecule type" value="Genomic_DNA"/>
</dbReference>
<comment type="caution">
    <text evidence="5">The sequence shown here is derived from an EMBL/GenBank/DDBJ whole genome shotgun (WGS) entry which is preliminary data.</text>
</comment>
<dbReference type="OrthoDB" id="343514at2"/>
<dbReference type="InterPro" id="IPR001932">
    <property type="entry name" value="PPM-type_phosphatase-like_dom"/>
</dbReference>
<dbReference type="PANTHER" id="PTHR43156:SF2">
    <property type="entry name" value="STAGE II SPORULATION PROTEIN E"/>
    <property type="match status" value="1"/>
</dbReference>
<dbReference type="SMART" id="SM00304">
    <property type="entry name" value="HAMP"/>
    <property type="match status" value="1"/>
</dbReference>
<dbReference type="RefSeq" id="WP_144305125.1">
    <property type="nucleotide sequence ID" value="NZ_QMIF01000005.1"/>
</dbReference>
<keyword evidence="2" id="KW-0175">Coiled coil</keyword>
<feature type="coiled-coil region" evidence="2">
    <location>
        <begin position="394"/>
        <end position="421"/>
    </location>
</feature>
<evidence type="ECO:0000313" key="6">
    <source>
        <dbReference type="Proteomes" id="UP000434052"/>
    </source>
</evidence>
<dbReference type="GO" id="GO:0016791">
    <property type="term" value="F:phosphatase activity"/>
    <property type="evidence" value="ECO:0007669"/>
    <property type="project" value="TreeGrafter"/>
</dbReference>
<feature type="domain" description="HAMP" evidence="4">
    <location>
        <begin position="358"/>
        <end position="413"/>
    </location>
</feature>
<evidence type="ECO:0000256" key="1">
    <source>
        <dbReference type="ARBA" id="ARBA00022801"/>
    </source>
</evidence>
<dbReference type="AlphaFoldDB" id="A0A6P1ZH01"/>
<dbReference type="Gene3D" id="1.10.8.500">
    <property type="entry name" value="HAMP domain in histidine kinase"/>
    <property type="match status" value="1"/>
</dbReference>
<dbReference type="CDD" id="cd06225">
    <property type="entry name" value="HAMP"/>
    <property type="match status" value="1"/>
</dbReference>
<evidence type="ECO:0000313" key="5">
    <source>
        <dbReference type="EMBL" id="TVM34128.1"/>
    </source>
</evidence>
<protein>
    <recommendedName>
        <fullName evidence="4">HAMP domain-containing protein</fullName>
    </recommendedName>
</protein>
<dbReference type="PANTHER" id="PTHR43156">
    <property type="entry name" value="STAGE II SPORULATION PROTEIN E-RELATED"/>
    <property type="match status" value="1"/>
</dbReference>
<dbReference type="Proteomes" id="UP000434052">
    <property type="component" value="Unassembled WGS sequence"/>
</dbReference>
<evidence type="ECO:0000256" key="3">
    <source>
        <dbReference type="SAM" id="Phobius"/>
    </source>
</evidence>
<dbReference type="InterPro" id="IPR003660">
    <property type="entry name" value="HAMP_dom"/>
</dbReference>
<sequence>MSYRTKLFALLLVTALVPGLVAIGLDYTTTLQLNKSILERSRENTLQGAERGLRLVLDGFLETIDLSSSLLESSLTAHVDSMRLRLRAMQEPEVAARQVLLHQRRAATQHIIWEGIHLPGKDVFLIRQRPKADADGAILRLEAGKVAPWIDTARQCSRPCWIGDAEDPITRRRVVVLAMAVRSDESTLSGLRDPDVPVVAMAYDFSPPRSLFSDGTLPTGSQAFLVSPEYAAKESNATDGAPAGLPVNAFAAAVGSAPPLLSSSDAIPFENMLQDLKSGRRGVVLMANQGVPSFWAYGMVPGRPLALVLVSPLAPYLRTVERTQQTIDRTFQEQIRFMGYVLAAMAMLLVLLSSMFSRMVTQPLGELAQAMQRISAGDYTVRVKARKRRRQDEIDSMRRTFNDMAENIEEHERTKEALNVARLIQRRLLPQTAPPLGGWDIAGESLYSKETGGDIYDFILIPPRGDGRQRITLSVGDATGHGIQAALLMTTARAMFRALLSLGKPLSETISELNWLLTRDTYGTGRFLSLFAVEIAERSPVVHWVRCGHEPALLYLADRDAVTHLRGQGAILGVDSSIHFQHEQQTIQAGSILVLATDGVWEATDPEGVMYGHTRLEEMIRTHAKKSAAGIVAAIIEDLRIFRGKDSPEDDSTILVAKYLS</sequence>
<proteinExistence type="predicted"/>
<reference evidence="5 6" key="1">
    <citation type="submission" date="2018-06" db="EMBL/GenBank/DDBJ databases">
        <title>Complete genome of Desulfovibrio marinus P48SEP.</title>
        <authorList>
            <person name="Crispim J.S."/>
            <person name="Vidigal P.M.P."/>
            <person name="Silva L.C.F."/>
            <person name="Araujo L.C."/>
            <person name="Laguardia C.N."/>
            <person name="Dias R.S."/>
            <person name="Sousa M.P."/>
            <person name="Paula S.O."/>
            <person name="Silva C."/>
        </authorList>
    </citation>
    <scope>NUCLEOTIDE SEQUENCE [LARGE SCALE GENOMIC DNA]</scope>
    <source>
        <strain evidence="5 6">P48SEP</strain>
    </source>
</reference>
<gene>
    <name evidence="5" type="ORF">DQK91_09510</name>
</gene>
<dbReference type="SUPFAM" id="SSF158472">
    <property type="entry name" value="HAMP domain-like"/>
    <property type="match status" value="1"/>
</dbReference>
<dbReference type="SMART" id="SM00331">
    <property type="entry name" value="PP2C_SIG"/>
    <property type="match status" value="1"/>
</dbReference>
<dbReference type="Pfam" id="PF07228">
    <property type="entry name" value="SpoIIE"/>
    <property type="match status" value="1"/>
</dbReference>
<feature type="transmembrane region" description="Helical" evidence="3">
    <location>
        <begin position="294"/>
        <end position="317"/>
    </location>
</feature>
<dbReference type="GO" id="GO:0007165">
    <property type="term" value="P:signal transduction"/>
    <property type="evidence" value="ECO:0007669"/>
    <property type="project" value="InterPro"/>
</dbReference>
<accession>A0A6P1ZH01</accession>
<dbReference type="SUPFAM" id="SSF81606">
    <property type="entry name" value="PP2C-like"/>
    <property type="match status" value="1"/>
</dbReference>
<feature type="transmembrane region" description="Helical" evidence="3">
    <location>
        <begin position="337"/>
        <end position="356"/>
    </location>
</feature>
<evidence type="ECO:0000259" key="4">
    <source>
        <dbReference type="PROSITE" id="PS50885"/>
    </source>
</evidence>
<keyword evidence="3" id="KW-0472">Membrane</keyword>
<dbReference type="PROSITE" id="PS50885">
    <property type="entry name" value="HAMP"/>
    <property type="match status" value="1"/>
</dbReference>
<name>A0A6P1ZH01_9BACT</name>